<reference evidence="1" key="2">
    <citation type="submission" date="2025-09" db="UniProtKB">
        <authorList>
            <consortium name="EnsemblPlants"/>
        </authorList>
    </citation>
    <scope>IDENTIFICATION</scope>
</reference>
<protein>
    <submittedName>
        <fullName evidence="1">Uncharacterized protein</fullName>
    </submittedName>
</protein>
<evidence type="ECO:0000313" key="1">
    <source>
        <dbReference type="EnsemblPlants" id="AVESA.00010b.r2.3AG0409470.1.CDS"/>
    </source>
</evidence>
<dbReference type="EnsemblPlants" id="AVESA.00010b.r2.3AG0409470.1">
    <property type="protein sequence ID" value="AVESA.00010b.r2.3AG0409470.1.CDS"/>
    <property type="gene ID" value="AVESA.00010b.r2.3AG0409470"/>
</dbReference>
<sequence>MQQVVNRSKNLAHLRVDKSLLWGAEVRDTKTGRRHVVDTQLHECICLEWQHTEKPCEHVILFLAFKHKLNMHPYLREYYSVTKFKAAYGTPIPALTDQSQWPEVDIQFSLCPPLMKRKAGRPKQSRFKAWFEKCGSSKKVKKDVKPKRTQKGNKNICKLCEELGHRAGSTKRRYTTKKPKRKRGEKSPSLVVEECWPVKRARINGQRKKRTNQIMFGAAEVQSELVLKDDVQTGESLGNTVSDLEALVQNEGQNEHVVEAIMQNEHVVEALVQNEHVVEALVQNEHVDEVVV</sequence>
<accession>A0ACD5VE12</accession>
<evidence type="ECO:0000313" key="2">
    <source>
        <dbReference type="Proteomes" id="UP001732700"/>
    </source>
</evidence>
<organism evidence="1 2">
    <name type="scientific">Avena sativa</name>
    <name type="common">Oat</name>
    <dbReference type="NCBI Taxonomy" id="4498"/>
    <lineage>
        <taxon>Eukaryota</taxon>
        <taxon>Viridiplantae</taxon>
        <taxon>Streptophyta</taxon>
        <taxon>Embryophyta</taxon>
        <taxon>Tracheophyta</taxon>
        <taxon>Spermatophyta</taxon>
        <taxon>Magnoliopsida</taxon>
        <taxon>Liliopsida</taxon>
        <taxon>Poales</taxon>
        <taxon>Poaceae</taxon>
        <taxon>BOP clade</taxon>
        <taxon>Pooideae</taxon>
        <taxon>Poodae</taxon>
        <taxon>Poeae</taxon>
        <taxon>Poeae Chloroplast Group 1 (Aveneae type)</taxon>
        <taxon>Aveninae</taxon>
        <taxon>Avena</taxon>
    </lineage>
</organism>
<keyword evidence="2" id="KW-1185">Reference proteome</keyword>
<dbReference type="Proteomes" id="UP001732700">
    <property type="component" value="Chromosome 3A"/>
</dbReference>
<name>A0ACD5VE12_AVESA</name>
<proteinExistence type="predicted"/>
<reference evidence="1" key="1">
    <citation type="submission" date="2021-05" db="EMBL/GenBank/DDBJ databases">
        <authorList>
            <person name="Scholz U."/>
            <person name="Mascher M."/>
            <person name="Fiebig A."/>
        </authorList>
    </citation>
    <scope>NUCLEOTIDE SEQUENCE [LARGE SCALE GENOMIC DNA]</scope>
</reference>